<proteinExistence type="inferred from homology"/>
<keyword evidence="3 6" id="KW-0285">Flavoprotein</keyword>
<dbReference type="InterPro" id="IPR007867">
    <property type="entry name" value="GMC_OxRtase_C"/>
</dbReference>
<evidence type="ECO:0000313" key="10">
    <source>
        <dbReference type="Proteomes" id="UP000538566"/>
    </source>
</evidence>
<dbReference type="PANTHER" id="PTHR11552:SF147">
    <property type="entry name" value="CHOLINE DEHYDROGENASE, MITOCHONDRIAL"/>
    <property type="match status" value="1"/>
</dbReference>
<evidence type="ECO:0000256" key="2">
    <source>
        <dbReference type="ARBA" id="ARBA00010790"/>
    </source>
</evidence>
<dbReference type="AlphaFoldDB" id="A0A7W7ADD4"/>
<dbReference type="GO" id="GO:0050660">
    <property type="term" value="F:flavin adenine dinucleotide binding"/>
    <property type="evidence" value="ECO:0007669"/>
    <property type="project" value="InterPro"/>
</dbReference>
<dbReference type="Proteomes" id="UP000538566">
    <property type="component" value="Unassembled WGS sequence"/>
</dbReference>
<dbReference type="PROSITE" id="PS00623">
    <property type="entry name" value="GMC_OXRED_1"/>
    <property type="match status" value="1"/>
</dbReference>
<dbReference type="PIRSF" id="PIRSF000137">
    <property type="entry name" value="Alcohol_oxidase"/>
    <property type="match status" value="1"/>
</dbReference>
<dbReference type="EC" id="1.1.99.1" evidence="9"/>
<dbReference type="PANTHER" id="PTHR11552">
    <property type="entry name" value="GLUCOSE-METHANOL-CHOLINE GMC OXIDOREDUCTASE"/>
    <property type="match status" value="1"/>
</dbReference>
<comment type="similarity">
    <text evidence="2 6">Belongs to the GMC oxidoreductase family.</text>
</comment>
<name>A0A7W7ADD4_9SPHN</name>
<dbReference type="Gene3D" id="3.50.50.60">
    <property type="entry name" value="FAD/NAD(P)-binding domain"/>
    <property type="match status" value="1"/>
</dbReference>
<evidence type="ECO:0000256" key="5">
    <source>
        <dbReference type="PIRSR" id="PIRSR000137-2"/>
    </source>
</evidence>
<keyword evidence="9" id="KW-0560">Oxidoreductase</keyword>
<comment type="cofactor">
    <cofactor evidence="1 5">
        <name>FAD</name>
        <dbReference type="ChEBI" id="CHEBI:57692"/>
    </cofactor>
</comment>
<dbReference type="EMBL" id="JACHOA010000004">
    <property type="protein sequence ID" value="MBB4614219.1"/>
    <property type="molecule type" value="Genomic_DNA"/>
</dbReference>
<evidence type="ECO:0000256" key="1">
    <source>
        <dbReference type="ARBA" id="ARBA00001974"/>
    </source>
</evidence>
<sequence length="544" mass="58773">MSMDRLGRSWAVTENVSMNITADYVIVGSGSAGAVLAARLSENPAVTVVLLEAGKDRTKELFVRMPAGSFAMMQRERYDWSYQTEPDPTIGNRTLNWSGGKMLGGSSSINGMVYVRGNRQDYDRWEADGAIGWGWNAMLPYFLRSEQFTGPNSQWHGSHGPMKVGPANARHPICDAVIGAFEACGVPRLSEYCAGEQFGVYDIYTTAPGGTRRSTAEAFLSEARHRQNLTIVTDAMADKVIIKDGCAVGVRALVGGEARDFMAGEVIVSAGTLQSPGVLMRSGIGPSAHLQELGIPVVADLPVGRNLHDHNGVSTSRFIDMPTYNSPFGPWTIAKNLARWMIKKDGPMASAAVHVMAGVKSHLASDEADVSISMLALAIDISSGAPRMSNRPGITIGGSNMRPRSRGELRLRSTDPRDKPVIDHRLLSDESDLERLVFFLKFVDQVWSSQPLSNHVTGMNSPERPLVTDDERRDWIRSMVGIGYHPVGTCRMGGVGSVCDPELRVRGVSGLRVCDASVMPQVVSGNTNAATIALAERAADLIRG</sequence>
<protein>
    <submittedName>
        <fullName evidence="9">Choline dehydrogenase</fullName>
        <ecNumber evidence="9">1.1.99.1</ecNumber>
    </submittedName>
</protein>
<evidence type="ECO:0000256" key="4">
    <source>
        <dbReference type="ARBA" id="ARBA00022827"/>
    </source>
</evidence>
<dbReference type="GO" id="GO:0008812">
    <property type="term" value="F:choline dehydrogenase activity"/>
    <property type="evidence" value="ECO:0007669"/>
    <property type="project" value="UniProtKB-EC"/>
</dbReference>
<keyword evidence="4 5" id="KW-0274">FAD</keyword>
<dbReference type="SUPFAM" id="SSF51905">
    <property type="entry name" value="FAD/NAD(P)-binding domain"/>
    <property type="match status" value="1"/>
</dbReference>
<evidence type="ECO:0000256" key="6">
    <source>
        <dbReference type="RuleBase" id="RU003968"/>
    </source>
</evidence>
<organism evidence="9 10">
    <name type="scientific">Novosphingobium taihuense</name>
    <dbReference type="NCBI Taxonomy" id="260085"/>
    <lineage>
        <taxon>Bacteria</taxon>
        <taxon>Pseudomonadati</taxon>
        <taxon>Pseudomonadota</taxon>
        <taxon>Alphaproteobacteria</taxon>
        <taxon>Sphingomonadales</taxon>
        <taxon>Sphingomonadaceae</taxon>
        <taxon>Novosphingobium</taxon>
    </lineage>
</organism>
<evidence type="ECO:0000313" key="9">
    <source>
        <dbReference type="EMBL" id="MBB4614219.1"/>
    </source>
</evidence>
<dbReference type="SUPFAM" id="SSF54373">
    <property type="entry name" value="FAD-linked reductases, C-terminal domain"/>
    <property type="match status" value="1"/>
</dbReference>
<evidence type="ECO:0000259" key="8">
    <source>
        <dbReference type="PROSITE" id="PS00624"/>
    </source>
</evidence>
<feature type="domain" description="Glucose-methanol-choline oxidoreductase N-terminal" evidence="8">
    <location>
        <begin position="271"/>
        <end position="285"/>
    </location>
</feature>
<accession>A0A7W7ADD4</accession>
<keyword evidence="10" id="KW-1185">Reference proteome</keyword>
<dbReference type="Gene3D" id="3.30.560.10">
    <property type="entry name" value="Glucose Oxidase, domain 3"/>
    <property type="match status" value="1"/>
</dbReference>
<evidence type="ECO:0000256" key="3">
    <source>
        <dbReference type="ARBA" id="ARBA00022630"/>
    </source>
</evidence>
<dbReference type="Pfam" id="PF05199">
    <property type="entry name" value="GMC_oxred_C"/>
    <property type="match status" value="1"/>
</dbReference>
<dbReference type="Pfam" id="PF00732">
    <property type="entry name" value="GMC_oxred_N"/>
    <property type="match status" value="1"/>
</dbReference>
<dbReference type="InterPro" id="IPR000172">
    <property type="entry name" value="GMC_OxRdtase_N"/>
</dbReference>
<gene>
    <name evidence="9" type="ORF">GGR37_002505</name>
</gene>
<dbReference type="InterPro" id="IPR036188">
    <property type="entry name" value="FAD/NAD-bd_sf"/>
</dbReference>
<feature type="binding site" evidence="5">
    <location>
        <begin position="110"/>
        <end position="113"/>
    </location>
    <ligand>
        <name>FAD</name>
        <dbReference type="ChEBI" id="CHEBI:57692"/>
    </ligand>
</feature>
<feature type="domain" description="Glucose-methanol-choline oxidoreductase N-terminal" evidence="7">
    <location>
        <begin position="100"/>
        <end position="123"/>
    </location>
</feature>
<dbReference type="InterPro" id="IPR012132">
    <property type="entry name" value="GMC_OxRdtase"/>
</dbReference>
<reference evidence="9 10" key="1">
    <citation type="submission" date="2020-08" db="EMBL/GenBank/DDBJ databases">
        <title>Genomic Encyclopedia of Type Strains, Phase IV (KMG-IV): sequencing the most valuable type-strain genomes for metagenomic binning, comparative biology and taxonomic classification.</title>
        <authorList>
            <person name="Goeker M."/>
        </authorList>
    </citation>
    <scope>NUCLEOTIDE SEQUENCE [LARGE SCALE GENOMIC DNA]</scope>
    <source>
        <strain evidence="9 10">DSM 17507</strain>
    </source>
</reference>
<comment type="caution">
    <text evidence="9">The sequence shown here is derived from an EMBL/GenBank/DDBJ whole genome shotgun (WGS) entry which is preliminary data.</text>
</comment>
<evidence type="ECO:0000259" key="7">
    <source>
        <dbReference type="PROSITE" id="PS00623"/>
    </source>
</evidence>
<dbReference type="PROSITE" id="PS00624">
    <property type="entry name" value="GMC_OXRED_2"/>
    <property type="match status" value="1"/>
</dbReference>